<organism evidence="2 3">
    <name type="scientific">Penicillium subrubescens</name>
    <dbReference type="NCBI Taxonomy" id="1316194"/>
    <lineage>
        <taxon>Eukaryota</taxon>
        <taxon>Fungi</taxon>
        <taxon>Dikarya</taxon>
        <taxon>Ascomycota</taxon>
        <taxon>Pezizomycotina</taxon>
        <taxon>Eurotiomycetes</taxon>
        <taxon>Eurotiomycetidae</taxon>
        <taxon>Eurotiales</taxon>
        <taxon>Aspergillaceae</taxon>
        <taxon>Penicillium</taxon>
    </lineage>
</organism>
<dbReference type="AlphaFoldDB" id="A0A1Q5TAT5"/>
<protein>
    <submittedName>
        <fullName evidence="2">Uncharacterized protein</fullName>
    </submittedName>
</protein>
<keyword evidence="3" id="KW-1185">Reference proteome</keyword>
<proteinExistence type="predicted"/>
<evidence type="ECO:0000256" key="1">
    <source>
        <dbReference type="SAM" id="MobiDB-lite"/>
    </source>
</evidence>
<accession>A0A1Q5TAT5</accession>
<sequence length="67" mass="7499">MQSCNDPVPNQIVERNPEPEESRSTRTLNRAKKHQVAWNKQRSMRDRPSGAQGTKTSLAFSCSLAGD</sequence>
<dbReference type="EMBL" id="MNBE01000695">
    <property type="protein sequence ID" value="OKO97366.1"/>
    <property type="molecule type" value="Genomic_DNA"/>
</dbReference>
<feature type="compositionally biased region" description="Polar residues" evidence="1">
    <location>
        <begin position="51"/>
        <end position="60"/>
    </location>
</feature>
<name>A0A1Q5TAT5_9EURO</name>
<reference evidence="2 3" key="1">
    <citation type="submission" date="2016-10" db="EMBL/GenBank/DDBJ databases">
        <title>Genome sequence of the ascomycete fungus Penicillium subrubescens.</title>
        <authorList>
            <person name="De Vries R.P."/>
            <person name="Peng M."/>
            <person name="Dilokpimol A."/>
            <person name="Hilden K."/>
            <person name="Makela M.R."/>
            <person name="Grigoriev I."/>
            <person name="Riley R."/>
            <person name="Granchi Z."/>
        </authorList>
    </citation>
    <scope>NUCLEOTIDE SEQUENCE [LARGE SCALE GENOMIC DNA]</scope>
    <source>
        <strain evidence="2 3">CBS 132785</strain>
    </source>
</reference>
<feature type="region of interest" description="Disordered" evidence="1">
    <location>
        <begin position="1"/>
        <end position="67"/>
    </location>
</feature>
<gene>
    <name evidence="2" type="ORF">PENSUB_10160</name>
</gene>
<feature type="compositionally biased region" description="Basic and acidic residues" evidence="1">
    <location>
        <begin position="15"/>
        <end position="24"/>
    </location>
</feature>
<evidence type="ECO:0000313" key="2">
    <source>
        <dbReference type="EMBL" id="OKO97366.1"/>
    </source>
</evidence>
<comment type="caution">
    <text evidence="2">The sequence shown here is derived from an EMBL/GenBank/DDBJ whole genome shotgun (WGS) entry which is preliminary data.</text>
</comment>
<dbReference type="Proteomes" id="UP000186955">
    <property type="component" value="Unassembled WGS sequence"/>
</dbReference>
<evidence type="ECO:0000313" key="3">
    <source>
        <dbReference type="Proteomes" id="UP000186955"/>
    </source>
</evidence>